<dbReference type="AlphaFoldDB" id="A0A0D7BIC3"/>
<accession>A0A0D7BIC3</accession>
<protein>
    <submittedName>
        <fullName evidence="1">N2227-domain-containing protein</fullName>
    </submittedName>
</protein>
<evidence type="ECO:0000313" key="1">
    <source>
        <dbReference type="EMBL" id="KIY69824.1"/>
    </source>
</evidence>
<dbReference type="OrthoDB" id="978at2759"/>
<dbReference type="PANTHER" id="PTHR12303">
    <property type="entry name" value="CARNOSINE N-METHYLTRANSFERASE"/>
    <property type="match status" value="1"/>
</dbReference>
<dbReference type="PANTHER" id="PTHR12303:SF13">
    <property type="match status" value="1"/>
</dbReference>
<gene>
    <name evidence="1" type="ORF">CYLTODRAFT_488646</name>
</gene>
<reference evidence="1 2" key="1">
    <citation type="journal article" date="2015" name="Fungal Genet. Biol.">
        <title>Evolution of novel wood decay mechanisms in Agaricales revealed by the genome sequences of Fistulina hepatica and Cylindrobasidium torrendii.</title>
        <authorList>
            <person name="Floudas D."/>
            <person name="Held B.W."/>
            <person name="Riley R."/>
            <person name="Nagy L.G."/>
            <person name="Koehler G."/>
            <person name="Ransdell A.S."/>
            <person name="Younus H."/>
            <person name="Chow J."/>
            <person name="Chiniquy J."/>
            <person name="Lipzen A."/>
            <person name="Tritt A."/>
            <person name="Sun H."/>
            <person name="Haridas S."/>
            <person name="LaButti K."/>
            <person name="Ohm R.A."/>
            <person name="Kues U."/>
            <person name="Blanchette R.A."/>
            <person name="Grigoriev I.V."/>
            <person name="Minto R.E."/>
            <person name="Hibbett D.S."/>
        </authorList>
    </citation>
    <scope>NUCLEOTIDE SEQUENCE [LARGE SCALE GENOMIC DNA]</scope>
    <source>
        <strain evidence="1 2">FP15055 ss-10</strain>
    </source>
</reference>
<name>A0A0D7BIC3_9AGAR</name>
<dbReference type="InterPro" id="IPR029063">
    <property type="entry name" value="SAM-dependent_MTases_sf"/>
</dbReference>
<organism evidence="1 2">
    <name type="scientific">Cylindrobasidium torrendii FP15055 ss-10</name>
    <dbReference type="NCBI Taxonomy" id="1314674"/>
    <lineage>
        <taxon>Eukaryota</taxon>
        <taxon>Fungi</taxon>
        <taxon>Dikarya</taxon>
        <taxon>Basidiomycota</taxon>
        <taxon>Agaricomycotina</taxon>
        <taxon>Agaricomycetes</taxon>
        <taxon>Agaricomycetidae</taxon>
        <taxon>Agaricales</taxon>
        <taxon>Marasmiineae</taxon>
        <taxon>Physalacriaceae</taxon>
        <taxon>Cylindrobasidium</taxon>
    </lineage>
</organism>
<dbReference type="EMBL" id="KN880478">
    <property type="protein sequence ID" value="KIY69824.1"/>
    <property type="molecule type" value="Genomic_DNA"/>
</dbReference>
<dbReference type="GO" id="GO:0008757">
    <property type="term" value="F:S-adenosylmethionine-dependent methyltransferase activity"/>
    <property type="evidence" value="ECO:0007669"/>
    <property type="project" value="InterPro"/>
</dbReference>
<dbReference type="InterPro" id="IPR012901">
    <property type="entry name" value="CARME"/>
</dbReference>
<keyword evidence="2" id="KW-1185">Reference proteome</keyword>
<dbReference type="Pfam" id="PF07942">
    <property type="entry name" value="CARME"/>
    <property type="match status" value="2"/>
</dbReference>
<dbReference type="STRING" id="1314674.A0A0D7BIC3"/>
<evidence type="ECO:0000313" key="2">
    <source>
        <dbReference type="Proteomes" id="UP000054007"/>
    </source>
</evidence>
<sequence>MSNESRHLPGLVHPARYPVLHILSVSNAVVELSLLSLFSPPEATPPLFSRQHAYHSLERFRGLADAEHTRLHAAYRSLGRAHTRLAGQIGHSAKLAQLREATTANARVTDAIARFAASEHDLLEWPQARVNSADLNRVREVLRHFVRDWSSAGVDERQALFRPILDVLKPYAEKGKSLGFDTTAVEISAYMTLAMRLILQPTTFLHAYTIHPFAHGFSHQKSNANTLRSVQFPDVLPRLSADFKLVEGDFLEVQGKWDFIVTAFFINTAPKVFATLEHIYTLLASSGLWTNLGPLLWHAGTMKVQLSLEEVMGTMSESGFEVFDDNGPVRVYC</sequence>
<dbReference type="Proteomes" id="UP000054007">
    <property type="component" value="Unassembled WGS sequence"/>
</dbReference>
<dbReference type="SUPFAM" id="SSF53335">
    <property type="entry name" value="S-adenosyl-L-methionine-dependent methyltransferases"/>
    <property type="match status" value="1"/>
</dbReference>
<dbReference type="SMART" id="SM01296">
    <property type="entry name" value="N2227"/>
    <property type="match status" value="1"/>
</dbReference>
<proteinExistence type="predicted"/>